<dbReference type="EMBL" id="FNEZ01000002">
    <property type="protein sequence ID" value="SDJ56752.1"/>
    <property type="molecule type" value="Genomic_DNA"/>
</dbReference>
<reference evidence="2 3" key="1">
    <citation type="submission" date="2016-10" db="EMBL/GenBank/DDBJ databases">
        <authorList>
            <person name="de Groot N.N."/>
        </authorList>
    </citation>
    <scope>NUCLEOTIDE SEQUENCE [LARGE SCALE GENOMIC DNA]</scope>
    <source>
        <strain evidence="2 3">CGMCC 1.10076</strain>
    </source>
</reference>
<name>A0A1G8ZKE5_9FLAO</name>
<dbReference type="Proteomes" id="UP000199580">
    <property type="component" value="Unassembled WGS sequence"/>
</dbReference>
<dbReference type="AlphaFoldDB" id="A0A1G8ZKE5"/>
<dbReference type="EMBL" id="FNEZ01000004">
    <property type="protein sequence ID" value="SDK14855.1"/>
    <property type="molecule type" value="Genomic_DNA"/>
</dbReference>
<sequence>MGRRICITTNDVELVTGQSYRQSLRVLHEIANALNKAVKFVTIEEFCNHTGLNIEQVEKTIFG</sequence>
<organism evidence="2 3">
    <name type="scientific">Flavobacterium noncentrifugens</name>
    <dbReference type="NCBI Taxonomy" id="1128970"/>
    <lineage>
        <taxon>Bacteria</taxon>
        <taxon>Pseudomonadati</taxon>
        <taxon>Bacteroidota</taxon>
        <taxon>Flavobacteriia</taxon>
        <taxon>Flavobacteriales</taxon>
        <taxon>Flavobacteriaceae</taxon>
        <taxon>Flavobacterium</taxon>
    </lineage>
</organism>
<accession>A0A1G8ZKE5</accession>
<evidence type="ECO:0000313" key="3">
    <source>
        <dbReference type="Proteomes" id="UP000199580"/>
    </source>
</evidence>
<proteinExistence type="predicted"/>
<protein>
    <submittedName>
        <fullName evidence="2">Uncharacterized protein</fullName>
    </submittedName>
</protein>
<evidence type="ECO:0000313" key="1">
    <source>
        <dbReference type="EMBL" id="SDJ56752.1"/>
    </source>
</evidence>
<dbReference type="STRING" id="1128970.SAMN04487935_1030"/>
<gene>
    <name evidence="1" type="ORF">SAMN04487935_1030</name>
    <name evidence="2" type="ORF">SAMN04487935_2614</name>
</gene>
<keyword evidence="3" id="KW-1185">Reference proteome</keyword>
<evidence type="ECO:0000313" key="2">
    <source>
        <dbReference type="EMBL" id="SDK14855.1"/>
    </source>
</evidence>